<accession>A0A8T1WC95</accession>
<feature type="compositionally biased region" description="Polar residues" evidence="1">
    <location>
        <begin position="66"/>
        <end position="80"/>
    </location>
</feature>
<protein>
    <recommendedName>
        <fullName evidence="4">M96 mating-specific protein family</fullName>
    </recommendedName>
</protein>
<dbReference type="Proteomes" id="UP000694044">
    <property type="component" value="Unassembled WGS sequence"/>
</dbReference>
<evidence type="ECO:0000313" key="2">
    <source>
        <dbReference type="EMBL" id="KAG7389673.1"/>
    </source>
</evidence>
<keyword evidence="3" id="KW-1185">Reference proteome</keyword>
<reference evidence="2" key="1">
    <citation type="submission" date="2021-02" db="EMBL/GenBank/DDBJ databases">
        <authorList>
            <person name="Palmer J.M."/>
        </authorList>
    </citation>
    <scope>NUCLEOTIDE SEQUENCE</scope>
    <source>
        <strain evidence="2">SCRP734</strain>
    </source>
</reference>
<dbReference type="EMBL" id="JAGDFM010000041">
    <property type="protein sequence ID" value="KAG7389673.1"/>
    <property type="molecule type" value="Genomic_DNA"/>
</dbReference>
<evidence type="ECO:0000256" key="1">
    <source>
        <dbReference type="SAM" id="MobiDB-lite"/>
    </source>
</evidence>
<evidence type="ECO:0000313" key="3">
    <source>
        <dbReference type="Proteomes" id="UP000694044"/>
    </source>
</evidence>
<sequence>MSFVPMNDDKLVTLDEALAFIDFCEDGAHEEDVSSSPPAQDFRDSFMLEDIDELLDAAVKGPVPTLSPSPKHTAISTELQSASSTRKKRVRSSASSSTVLQRRKKAELETLREETVKLEEYIAHLSTAGSQHKPLALTQDDDRLSEWHRHAFVQYQQRQRSEKNNRRLKKMLEQQCKISTQLRAVLHKRNVLDGMAFVRTFESPCFENAHFTVNHSAKLMDQLEAEVDGIYRNVKKFYRPRQPSMIPCTSQTTYDEKCEANVMEFATSTPLDWPLRAAFNSVWAFLESSSDRSRKPNTVETKVNLTLPLRGSAACHFHKFHFLRKYEEQDRIIVVWSDIMQMTSRDVRLHSLAHAVFTPFETDLLNACVMETSLKLYVEPTNGENVSSEDLRYGQEVVLGTFGRLMRKFWQGEQNRLLEETSRPLVSD</sequence>
<dbReference type="AlphaFoldDB" id="A0A8T1WC95"/>
<proteinExistence type="predicted"/>
<organism evidence="2 3">
    <name type="scientific">Phytophthora pseudosyringae</name>
    <dbReference type="NCBI Taxonomy" id="221518"/>
    <lineage>
        <taxon>Eukaryota</taxon>
        <taxon>Sar</taxon>
        <taxon>Stramenopiles</taxon>
        <taxon>Oomycota</taxon>
        <taxon>Peronosporomycetes</taxon>
        <taxon>Peronosporales</taxon>
        <taxon>Peronosporaceae</taxon>
        <taxon>Phytophthora</taxon>
    </lineage>
</organism>
<evidence type="ECO:0008006" key="4">
    <source>
        <dbReference type="Google" id="ProtNLM"/>
    </source>
</evidence>
<gene>
    <name evidence="2" type="ORF">PHYPSEUDO_009834</name>
</gene>
<comment type="caution">
    <text evidence="2">The sequence shown here is derived from an EMBL/GenBank/DDBJ whole genome shotgun (WGS) entry which is preliminary data.</text>
</comment>
<dbReference type="OrthoDB" id="92762at2759"/>
<name>A0A8T1WC95_9STRA</name>
<feature type="region of interest" description="Disordered" evidence="1">
    <location>
        <begin position="62"/>
        <end position="104"/>
    </location>
</feature>